<proteinExistence type="predicted"/>
<name>X1DVW6_9ZZZZ</name>
<reference evidence="1" key="1">
    <citation type="journal article" date="2014" name="Front. Microbiol.">
        <title>High frequency of phylogenetically diverse reductive dehalogenase-homologous genes in deep subseafloor sedimentary metagenomes.</title>
        <authorList>
            <person name="Kawai M."/>
            <person name="Futagami T."/>
            <person name="Toyoda A."/>
            <person name="Takaki Y."/>
            <person name="Nishi S."/>
            <person name="Hori S."/>
            <person name="Arai W."/>
            <person name="Tsubouchi T."/>
            <person name="Morono Y."/>
            <person name="Uchiyama I."/>
            <person name="Ito T."/>
            <person name="Fujiyama A."/>
            <person name="Inagaki F."/>
            <person name="Takami H."/>
        </authorList>
    </citation>
    <scope>NUCLEOTIDE SEQUENCE</scope>
    <source>
        <strain evidence="1">Expedition CK06-06</strain>
    </source>
</reference>
<protein>
    <submittedName>
        <fullName evidence="1">Uncharacterized protein</fullName>
    </submittedName>
</protein>
<evidence type="ECO:0000313" key="1">
    <source>
        <dbReference type="EMBL" id="GAH12370.1"/>
    </source>
</evidence>
<sequence>MDKIDYKWVERQWQVCLKNLLERTFFYGKPFDEICRLLDNQPYPPDVEYDYGLSTLQ</sequence>
<dbReference type="EMBL" id="BART01033907">
    <property type="protein sequence ID" value="GAH12370.1"/>
    <property type="molecule type" value="Genomic_DNA"/>
</dbReference>
<accession>X1DVW6</accession>
<comment type="caution">
    <text evidence="1">The sequence shown here is derived from an EMBL/GenBank/DDBJ whole genome shotgun (WGS) entry which is preliminary data.</text>
</comment>
<gene>
    <name evidence="1" type="ORF">S01H4_58106</name>
</gene>
<dbReference type="AlphaFoldDB" id="X1DVW6"/>
<organism evidence="1">
    <name type="scientific">marine sediment metagenome</name>
    <dbReference type="NCBI Taxonomy" id="412755"/>
    <lineage>
        <taxon>unclassified sequences</taxon>
        <taxon>metagenomes</taxon>
        <taxon>ecological metagenomes</taxon>
    </lineage>
</organism>